<reference evidence="2 3" key="1">
    <citation type="journal article" date="2016" name="Sci. Rep.">
        <title>The Dendrobium catenatum Lindl. genome sequence provides insights into polysaccharide synthase, floral development and adaptive evolution.</title>
        <authorList>
            <person name="Zhang G.Q."/>
            <person name="Xu Q."/>
            <person name="Bian C."/>
            <person name="Tsai W.C."/>
            <person name="Yeh C.M."/>
            <person name="Liu K.W."/>
            <person name="Yoshida K."/>
            <person name="Zhang L.S."/>
            <person name="Chang S.B."/>
            <person name="Chen F."/>
            <person name="Shi Y."/>
            <person name="Su Y.Y."/>
            <person name="Zhang Y.Q."/>
            <person name="Chen L.J."/>
            <person name="Yin Y."/>
            <person name="Lin M."/>
            <person name="Huang H."/>
            <person name="Deng H."/>
            <person name="Wang Z.W."/>
            <person name="Zhu S.L."/>
            <person name="Zhao X."/>
            <person name="Deng C."/>
            <person name="Niu S.C."/>
            <person name="Huang J."/>
            <person name="Wang M."/>
            <person name="Liu G.H."/>
            <person name="Yang H.J."/>
            <person name="Xiao X.J."/>
            <person name="Hsiao Y.Y."/>
            <person name="Wu W.L."/>
            <person name="Chen Y.Y."/>
            <person name="Mitsuda N."/>
            <person name="Ohme-Takagi M."/>
            <person name="Luo Y.B."/>
            <person name="Van de Peer Y."/>
            <person name="Liu Z.J."/>
        </authorList>
    </citation>
    <scope>NUCLEOTIDE SEQUENCE [LARGE SCALE GENOMIC DNA]</scope>
    <source>
        <tissue evidence="2">The whole plant</tissue>
    </source>
</reference>
<proteinExistence type="predicted"/>
<evidence type="ECO:0000313" key="3">
    <source>
        <dbReference type="Proteomes" id="UP000233837"/>
    </source>
</evidence>
<feature type="region of interest" description="Disordered" evidence="1">
    <location>
        <begin position="78"/>
        <end position="129"/>
    </location>
</feature>
<protein>
    <submittedName>
        <fullName evidence="2">Uncharacterized protein</fullName>
    </submittedName>
</protein>
<reference evidence="2 3" key="2">
    <citation type="journal article" date="2017" name="Nature">
        <title>The Apostasia genome and the evolution of orchids.</title>
        <authorList>
            <person name="Zhang G.Q."/>
            <person name="Liu K.W."/>
            <person name="Li Z."/>
            <person name="Lohaus R."/>
            <person name="Hsiao Y.Y."/>
            <person name="Niu S.C."/>
            <person name="Wang J.Y."/>
            <person name="Lin Y.C."/>
            <person name="Xu Q."/>
            <person name="Chen L.J."/>
            <person name="Yoshida K."/>
            <person name="Fujiwara S."/>
            <person name="Wang Z.W."/>
            <person name="Zhang Y.Q."/>
            <person name="Mitsuda N."/>
            <person name="Wang M."/>
            <person name="Liu G.H."/>
            <person name="Pecoraro L."/>
            <person name="Huang H.X."/>
            <person name="Xiao X.J."/>
            <person name="Lin M."/>
            <person name="Wu X.Y."/>
            <person name="Wu W.L."/>
            <person name="Chen Y.Y."/>
            <person name="Chang S.B."/>
            <person name="Sakamoto S."/>
            <person name="Ohme-Takagi M."/>
            <person name="Yagi M."/>
            <person name="Zeng S.J."/>
            <person name="Shen C.Y."/>
            <person name="Yeh C.M."/>
            <person name="Luo Y.B."/>
            <person name="Tsai W.C."/>
            <person name="Van de Peer Y."/>
            <person name="Liu Z.J."/>
        </authorList>
    </citation>
    <scope>NUCLEOTIDE SEQUENCE [LARGE SCALE GENOMIC DNA]</scope>
    <source>
        <tissue evidence="2">The whole plant</tissue>
    </source>
</reference>
<dbReference type="EMBL" id="KZ502134">
    <property type="protein sequence ID" value="PKU83283.1"/>
    <property type="molecule type" value="Genomic_DNA"/>
</dbReference>
<keyword evidence="3" id="KW-1185">Reference proteome</keyword>
<name>A0A2I0X5V9_9ASPA</name>
<evidence type="ECO:0000256" key="1">
    <source>
        <dbReference type="SAM" id="MobiDB-lite"/>
    </source>
</evidence>
<evidence type="ECO:0000313" key="2">
    <source>
        <dbReference type="EMBL" id="PKU83283.1"/>
    </source>
</evidence>
<accession>A0A2I0X5V9</accession>
<gene>
    <name evidence="2" type="ORF">MA16_Dca006684</name>
</gene>
<dbReference type="Proteomes" id="UP000233837">
    <property type="component" value="Unassembled WGS sequence"/>
</dbReference>
<organism evidence="2 3">
    <name type="scientific">Dendrobium catenatum</name>
    <dbReference type="NCBI Taxonomy" id="906689"/>
    <lineage>
        <taxon>Eukaryota</taxon>
        <taxon>Viridiplantae</taxon>
        <taxon>Streptophyta</taxon>
        <taxon>Embryophyta</taxon>
        <taxon>Tracheophyta</taxon>
        <taxon>Spermatophyta</taxon>
        <taxon>Magnoliopsida</taxon>
        <taxon>Liliopsida</taxon>
        <taxon>Asparagales</taxon>
        <taxon>Orchidaceae</taxon>
        <taxon>Epidendroideae</taxon>
        <taxon>Malaxideae</taxon>
        <taxon>Dendrobiinae</taxon>
        <taxon>Dendrobium</taxon>
    </lineage>
</organism>
<feature type="compositionally biased region" description="Low complexity" evidence="1">
    <location>
        <begin position="81"/>
        <end position="92"/>
    </location>
</feature>
<sequence>MGFGRSSVQKGESYLHYQRVPVVVPIKMLNFRSNRERNVVTGAKSTATIRAEEAREMERVIFTVSGSRPLLAVRQEGKVGGAASNSNGEAGETSSVSCFRSKMRNFRSTGGKVVEGTKSTSNGGAGEAA</sequence>
<dbReference type="AlphaFoldDB" id="A0A2I0X5V9"/>